<dbReference type="Gramene" id="Aco023945.1.mrna1">
    <property type="protein sequence ID" value="Aco023945.1.mrna1.cds1"/>
    <property type="gene ID" value="Aco023945.1.path1"/>
</dbReference>
<dbReference type="InterPro" id="IPR002885">
    <property type="entry name" value="PPR_rpt"/>
</dbReference>
<dbReference type="FunFam" id="1.25.40.10:FF:000184">
    <property type="entry name" value="Pentatricopeptide repeat-containing protein, chloroplastic"/>
    <property type="match status" value="1"/>
</dbReference>
<dbReference type="GO" id="GO:0009451">
    <property type="term" value="P:RNA modification"/>
    <property type="evidence" value="ECO:0007669"/>
    <property type="project" value="InterPro"/>
</dbReference>
<dbReference type="GO" id="GO:0008270">
    <property type="term" value="F:zinc ion binding"/>
    <property type="evidence" value="ECO:0007669"/>
    <property type="project" value="InterPro"/>
</dbReference>
<reference evidence="5 6" key="1">
    <citation type="journal article" date="2016" name="DNA Res.">
        <title>The draft genome of MD-2 pineapple using hybrid error correction of long reads.</title>
        <authorList>
            <person name="Redwan R.M."/>
            <person name="Saidin A."/>
            <person name="Kumar S.V."/>
        </authorList>
    </citation>
    <scope>NUCLEOTIDE SEQUENCE [LARGE SCALE GENOMIC DNA]</scope>
    <source>
        <strain evidence="6">cv. MD2</strain>
        <tissue evidence="5">Leaf</tissue>
    </source>
</reference>
<evidence type="ECO:0000313" key="8">
    <source>
        <dbReference type="RefSeq" id="XP_020101369.1"/>
    </source>
</evidence>
<dbReference type="InterPro" id="IPR046848">
    <property type="entry name" value="E_motif"/>
</dbReference>
<keyword evidence="2" id="KW-0809">Transit peptide</keyword>
<evidence type="ECO:0000256" key="3">
    <source>
        <dbReference type="PROSITE-ProRule" id="PRU00708"/>
    </source>
</evidence>
<dbReference type="Gene3D" id="1.25.40.10">
    <property type="entry name" value="Tetratricopeptide repeat domain"/>
    <property type="match status" value="3"/>
</dbReference>
<gene>
    <name evidence="8" type="primary">LOC109719230</name>
    <name evidence="5" type="ORF">ACMD2_27467</name>
</gene>
<dbReference type="PANTHER" id="PTHR47926">
    <property type="entry name" value="PENTATRICOPEPTIDE REPEAT-CONTAINING PROTEIN"/>
    <property type="match status" value="1"/>
</dbReference>
<keyword evidence="7" id="KW-1185">Reference proteome</keyword>
<dbReference type="GeneID" id="109719230"/>
<evidence type="ECO:0000313" key="7">
    <source>
        <dbReference type="Proteomes" id="UP000515123"/>
    </source>
</evidence>
<evidence type="ECO:0000256" key="1">
    <source>
        <dbReference type="ARBA" id="ARBA00022737"/>
    </source>
</evidence>
<feature type="domain" description="DYW" evidence="4">
    <location>
        <begin position="502"/>
        <end position="594"/>
    </location>
</feature>
<proteinExistence type="predicted"/>
<feature type="repeat" description="PPR" evidence="3">
    <location>
        <begin position="287"/>
        <end position="321"/>
    </location>
</feature>
<dbReference type="Proteomes" id="UP000515123">
    <property type="component" value="Linkage group 13"/>
</dbReference>
<dbReference type="PANTHER" id="PTHR47926:SF450">
    <property type="entry name" value="DYW DOMAIN-CONTAINING PROTEIN"/>
    <property type="match status" value="1"/>
</dbReference>
<name>A0A199V083_ANACO</name>
<dbReference type="Pfam" id="PF14432">
    <property type="entry name" value="DYW_deaminase"/>
    <property type="match status" value="1"/>
</dbReference>
<evidence type="ECO:0000313" key="6">
    <source>
        <dbReference type="Proteomes" id="UP000092600"/>
    </source>
</evidence>
<dbReference type="Pfam" id="PF20430">
    <property type="entry name" value="Eplus_motif"/>
    <property type="match status" value="1"/>
</dbReference>
<accession>A0A199V083</accession>
<dbReference type="RefSeq" id="XP_020101369.1">
    <property type="nucleotide sequence ID" value="XM_020245780.1"/>
</dbReference>
<sequence>MKNSNHREITLILETSPPKSPATFKQLHALFVTSGLALHTYPLSRLLRGLAAFPPLHSHAAAVLRHAPPPSSPFLSNTLTSSLAARGHTLLALSLYSLLLSPFSSPKPNNHTYPSLLKACAASPPSARHGRSLHAHLIKFLGDDGVDSFVRAALVNFYSKCGRIAACRYIFDQIPDPDLPTWNSILSAYARRRSNYLGCADSAAEALALFEKLQFSSIRPNEITLVALIGACGDFGALCDGAWAHAYVVRNNLVLNRFVGTALIEMYAKCGRLDLAHQVFDALPQRDTLCYNAMIRGLAIHGHGRRALTLFDKMRFDGTEVDDVTMVAVLCACAHAGLVAEGRNCFTTMEVDFGITPRIEHFGCLVDLLGRAGLVEEAEDVLRRMSMKPNAAMYRSLIRACRIHNETEIGERLIRKLIQLEPEHGGNYVLSSNLYADINQWDGVDRVRKAMKAKGIDKTPGSSTVEIGGVTHEFLLGDRRHPLSKEVYSMLDEIERRLLQHGHSPRTKEVLFDVEEEDKEDALTCHSERLAIAFALLSSEKGATIRIIKNLRVCGDCHASSKLISRIYEREIIMRDRSRFHHFRDGVCSCSDYW</sequence>
<dbReference type="EMBL" id="LSRQ01003972">
    <property type="protein sequence ID" value="OAY70291.1"/>
    <property type="molecule type" value="Genomic_DNA"/>
</dbReference>
<dbReference type="InterPro" id="IPR032867">
    <property type="entry name" value="DYW_dom"/>
</dbReference>
<dbReference type="Pfam" id="PF01535">
    <property type="entry name" value="PPR"/>
    <property type="match status" value="2"/>
</dbReference>
<reference evidence="8" key="2">
    <citation type="submission" date="2025-04" db="UniProtKB">
        <authorList>
            <consortium name="RefSeq"/>
        </authorList>
    </citation>
    <scope>IDENTIFICATION</scope>
    <source>
        <tissue evidence="8">Leaf</tissue>
    </source>
</reference>
<dbReference type="FunFam" id="1.25.40.10:FF:001630">
    <property type="entry name" value="Pentatricopeptide repeat-containing protein At5g43790"/>
    <property type="match status" value="1"/>
</dbReference>
<dbReference type="InterPro" id="IPR011990">
    <property type="entry name" value="TPR-like_helical_dom_sf"/>
</dbReference>
<dbReference type="AlphaFoldDB" id="A0A199V083"/>
<dbReference type="Pfam" id="PF13041">
    <property type="entry name" value="PPR_2"/>
    <property type="match status" value="1"/>
</dbReference>
<protein>
    <submittedName>
        <fullName evidence="5 8">Pentatricopeptide repeat-containing protein</fullName>
    </submittedName>
</protein>
<evidence type="ECO:0000259" key="4">
    <source>
        <dbReference type="Pfam" id="PF14432"/>
    </source>
</evidence>
<dbReference type="GO" id="GO:0003723">
    <property type="term" value="F:RNA binding"/>
    <property type="evidence" value="ECO:0007669"/>
    <property type="project" value="InterPro"/>
</dbReference>
<dbReference type="OrthoDB" id="185373at2759"/>
<dbReference type="InterPro" id="IPR046960">
    <property type="entry name" value="PPR_At4g14850-like_plant"/>
</dbReference>
<dbReference type="InterPro" id="IPR046849">
    <property type="entry name" value="E2_motif"/>
</dbReference>
<evidence type="ECO:0000256" key="2">
    <source>
        <dbReference type="ARBA" id="ARBA00022946"/>
    </source>
</evidence>
<dbReference type="Proteomes" id="UP000092600">
    <property type="component" value="Unassembled WGS sequence"/>
</dbReference>
<evidence type="ECO:0000313" key="5">
    <source>
        <dbReference type="EMBL" id="OAY70291.1"/>
    </source>
</evidence>
<dbReference type="Pfam" id="PF20431">
    <property type="entry name" value="E_motif"/>
    <property type="match status" value="1"/>
</dbReference>
<dbReference type="NCBIfam" id="TIGR00756">
    <property type="entry name" value="PPR"/>
    <property type="match status" value="2"/>
</dbReference>
<organism evidence="5 6">
    <name type="scientific">Ananas comosus</name>
    <name type="common">Pineapple</name>
    <name type="synonym">Ananas ananas</name>
    <dbReference type="NCBI Taxonomy" id="4615"/>
    <lineage>
        <taxon>Eukaryota</taxon>
        <taxon>Viridiplantae</taxon>
        <taxon>Streptophyta</taxon>
        <taxon>Embryophyta</taxon>
        <taxon>Tracheophyta</taxon>
        <taxon>Spermatophyta</taxon>
        <taxon>Magnoliopsida</taxon>
        <taxon>Liliopsida</taxon>
        <taxon>Poales</taxon>
        <taxon>Bromeliaceae</taxon>
        <taxon>Bromelioideae</taxon>
        <taxon>Ananas</taxon>
    </lineage>
</organism>
<keyword evidence="1" id="KW-0677">Repeat</keyword>
<dbReference type="PROSITE" id="PS51375">
    <property type="entry name" value="PPR"/>
    <property type="match status" value="1"/>
</dbReference>